<dbReference type="KEGG" id="str:Sterm_4121"/>
<dbReference type="InterPro" id="IPR022986">
    <property type="entry name" value="UPF0237_ACT"/>
</dbReference>
<evidence type="ECO:0000256" key="1">
    <source>
        <dbReference type="HAMAP-Rule" id="MF_01054"/>
    </source>
</evidence>
<dbReference type="RefSeq" id="WP_012863528.1">
    <property type="nucleotide sequence ID" value="NC_013517.1"/>
</dbReference>
<dbReference type="eggNOG" id="COG3830">
    <property type="taxonomic scope" value="Bacteria"/>
</dbReference>
<gene>
    <name evidence="3" type="ordered locus">Sterm_4121</name>
</gene>
<dbReference type="Pfam" id="PF13740">
    <property type="entry name" value="ACT_6"/>
    <property type="match status" value="1"/>
</dbReference>
<dbReference type="PANTHER" id="PTHR34875">
    <property type="entry name" value="UPF0237 PROTEIN MJ1558"/>
    <property type="match status" value="1"/>
</dbReference>
<evidence type="ECO:0000313" key="3">
    <source>
        <dbReference type="EMBL" id="ACZ10953.1"/>
    </source>
</evidence>
<protein>
    <recommendedName>
        <fullName evidence="1">UPF0237 protein Sterm_4121</fullName>
    </recommendedName>
</protein>
<dbReference type="EMBL" id="CP001739">
    <property type="protein sequence ID" value="ACZ10953.1"/>
    <property type="molecule type" value="Genomic_DNA"/>
</dbReference>
<evidence type="ECO:0000313" key="4">
    <source>
        <dbReference type="Proteomes" id="UP000000845"/>
    </source>
</evidence>
<dbReference type="InterPro" id="IPR050990">
    <property type="entry name" value="UPF0237/GcvR_regulator"/>
</dbReference>
<dbReference type="Proteomes" id="UP000000845">
    <property type="component" value="Chromosome"/>
</dbReference>
<reference evidence="4" key="1">
    <citation type="submission" date="2009-09" db="EMBL/GenBank/DDBJ databases">
        <title>The complete chromosome of Sebaldella termitidis ATCC 33386.</title>
        <authorList>
            <consortium name="US DOE Joint Genome Institute (JGI-PGF)"/>
            <person name="Lucas S."/>
            <person name="Copeland A."/>
            <person name="Lapidus A."/>
            <person name="Glavina del Rio T."/>
            <person name="Dalin E."/>
            <person name="Tice H."/>
            <person name="Bruce D."/>
            <person name="Goodwin L."/>
            <person name="Pitluck S."/>
            <person name="Kyrpides N."/>
            <person name="Mavromatis K."/>
            <person name="Ivanova N."/>
            <person name="Mikhailova N."/>
            <person name="Sims D."/>
            <person name="Meincke L."/>
            <person name="Brettin T."/>
            <person name="Detter J.C."/>
            <person name="Han C."/>
            <person name="Larimer F."/>
            <person name="Land M."/>
            <person name="Hauser L."/>
            <person name="Markowitz V."/>
            <person name="Cheng J.F."/>
            <person name="Hugenholtz P."/>
            <person name="Woyke T."/>
            <person name="Wu D."/>
            <person name="Eisen J.A."/>
        </authorList>
    </citation>
    <scope>NUCLEOTIDE SEQUENCE [LARGE SCALE GENOMIC DNA]</scope>
    <source>
        <strain evidence="4">ATCC 33386 / NCTC 11300</strain>
    </source>
</reference>
<accession>D1AGK1</accession>
<dbReference type="CDD" id="cd04872">
    <property type="entry name" value="ACT_1ZPV"/>
    <property type="match status" value="1"/>
</dbReference>
<dbReference type="HOGENOM" id="CLU_155669_2_0_0"/>
<dbReference type="PANTHER" id="PTHR34875:SF6">
    <property type="entry name" value="UPF0237 PROTEIN MJ1558"/>
    <property type="match status" value="1"/>
</dbReference>
<comment type="similarity">
    <text evidence="1">Belongs to the UPF0237 family.</text>
</comment>
<feature type="domain" description="ACT" evidence="2">
    <location>
        <begin position="6"/>
        <end position="81"/>
    </location>
</feature>
<name>D1AGK1_SEBTE</name>
<dbReference type="AlphaFoldDB" id="D1AGK1"/>
<dbReference type="PROSITE" id="PS51671">
    <property type="entry name" value="ACT"/>
    <property type="match status" value="1"/>
</dbReference>
<dbReference type="InterPro" id="IPR002912">
    <property type="entry name" value="ACT_dom"/>
</dbReference>
<sequence>MDGKVVVTVMGADKTGIVAGVSAKLNELDINIIDISQTIFENEIFAMIMLTEVKNNQRSIEDIQNEFKAVEESLKVKIFIQHEDIFKAMHRI</sequence>
<organism evidence="3 4">
    <name type="scientific">Sebaldella termitidis (strain ATCC 33386 / NCTC 11300)</name>
    <dbReference type="NCBI Taxonomy" id="526218"/>
    <lineage>
        <taxon>Bacteria</taxon>
        <taxon>Fusobacteriati</taxon>
        <taxon>Fusobacteriota</taxon>
        <taxon>Fusobacteriia</taxon>
        <taxon>Fusobacteriales</taxon>
        <taxon>Leptotrichiaceae</taxon>
        <taxon>Sebaldella</taxon>
    </lineage>
</organism>
<dbReference type="SUPFAM" id="SSF55021">
    <property type="entry name" value="ACT-like"/>
    <property type="match status" value="1"/>
</dbReference>
<dbReference type="STRING" id="526218.Sterm_4121"/>
<reference evidence="3 4" key="2">
    <citation type="journal article" date="2010" name="Stand. Genomic Sci.">
        <title>Complete genome sequence of Sebaldella termitidis type strain (NCTC 11300).</title>
        <authorList>
            <person name="Harmon-Smith M."/>
            <person name="Celia L."/>
            <person name="Chertkov O."/>
            <person name="Lapidus A."/>
            <person name="Copeland A."/>
            <person name="Glavina Del Rio T."/>
            <person name="Nolan M."/>
            <person name="Lucas S."/>
            <person name="Tice H."/>
            <person name="Cheng J.F."/>
            <person name="Han C."/>
            <person name="Detter J.C."/>
            <person name="Bruce D."/>
            <person name="Goodwin L."/>
            <person name="Pitluck S."/>
            <person name="Pati A."/>
            <person name="Liolios K."/>
            <person name="Ivanova N."/>
            <person name="Mavromatis K."/>
            <person name="Mikhailova N."/>
            <person name="Chen A."/>
            <person name="Palaniappan K."/>
            <person name="Land M."/>
            <person name="Hauser L."/>
            <person name="Chang Y.J."/>
            <person name="Jeffries C.D."/>
            <person name="Brettin T."/>
            <person name="Goker M."/>
            <person name="Beck B."/>
            <person name="Bristow J."/>
            <person name="Eisen J.A."/>
            <person name="Markowitz V."/>
            <person name="Hugenholtz P."/>
            <person name="Kyrpides N.C."/>
            <person name="Klenk H.P."/>
            <person name="Chen F."/>
        </authorList>
    </citation>
    <scope>NUCLEOTIDE SEQUENCE [LARGE SCALE GENOMIC DNA]</scope>
    <source>
        <strain evidence="4">ATCC 33386 / NCTC 11300</strain>
    </source>
</reference>
<dbReference type="InterPro" id="IPR045865">
    <property type="entry name" value="ACT-like_dom_sf"/>
</dbReference>
<proteinExistence type="inferred from homology"/>
<keyword evidence="4" id="KW-1185">Reference proteome</keyword>
<dbReference type="Gene3D" id="3.30.70.260">
    <property type="match status" value="1"/>
</dbReference>
<dbReference type="HAMAP" id="MF_01054">
    <property type="entry name" value="UPF0237"/>
    <property type="match status" value="1"/>
</dbReference>
<dbReference type="NCBIfam" id="NF001220">
    <property type="entry name" value="PRK00194.1"/>
    <property type="match status" value="1"/>
</dbReference>
<evidence type="ECO:0000259" key="2">
    <source>
        <dbReference type="PROSITE" id="PS51671"/>
    </source>
</evidence>